<proteinExistence type="predicted"/>
<dbReference type="GeneID" id="9813692"/>
<reference evidence="2 3" key="1">
    <citation type="submission" date="2019-12" db="EMBL/GenBank/DDBJ databases">
        <title>Chromosome-level assembly of the Caenorhabditis remanei genome.</title>
        <authorList>
            <person name="Teterina A.A."/>
            <person name="Willis J.H."/>
            <person name="Phillips P.C."/>
        </authorList>
    </citation>
    <scope>NUCLEOTIDE SEQUENCE [LARGE SCALE GENOMIC DNA]</scope>
    <source>
        <strain evidence="2 3">PX506</strain>
        <tissue evidence="2">Whole organism</tissue>
    </source>
</reference>
<dbReference type="Proteomes" id="UP000483820">
    <property type="component" value="Chromosome X"/>
</dbReference>
<evidence type="ECO:0000256" key="1">
    <source>
        <dbReference type="SAM" id="MobiDB-lite"/>
    </source>
</evidence>
<organism evidence="2 3">
    <name type="scientific">Caenorhabditis remanei</name>
    <name type="common">Caenorhabditis vulgaris</name>
    <dbReference type="NCBI Taxonomy" id="31234"/>
    <lineage>
        <taxon>Eukaryota</taxon>
        <taxon>Metazoa</taxon>
        <taxon>Ecdysozoa</taxon>
        <taxon>Nematoda</taxon>
        <taxon>Chromadorea</taxon>
        <taxon>Rhabditida</taxon>
        <taxon>Rhabditina</taxon>
        <taxon>Rhabditomorpha</taxon>
        <taxon>Rhabditoidea</taxon>
        <taxon>Rhabditidae</taxon>
        <taxon>Peloderinae</taxon>
        <taxon>Caenorhabditis</taxon>
    </lineage>
</organism>
<gene>
    <name evidence="2" type="ORF">GCK72_026152</name>
</gene>
<evidence type="ECO:0000313" key="2">
    <source>
        <dbReference type="EMBL" id="KAF1749684.1"/>
    </source>
</evidence>
<feature type="compositionally biased region" description="Basic and acidic residues" evidence="1">
    <location>
        <begin position="1"/>
        <end position="20"/>
    </location>
</feature>
<dbReference type="EMBL" id="WUAV01000006">
    <property type="protein sequence ID" value="KAF1749684.1"/>
    <property type="molecule type" value="Genomic_DNA"/>
</dbReference>
<accession>A0A6A5G525</accession>
<dbReference type="AlphaFoldDB" id="A0A6A5G525"/>
<dbReference type="RefSeq" id="XP_053580255.1">
    <property type="nucleotide sequence ID" value="XM_053736689.1"/>
</dbReference>
<dbReference type="KEGG" id="crq:GCK72_026152"/>
<sequence length="171" mass="20017">MIPSDRVECKPDRKKNEEQNQHSGWSGELEAVKERDSKIIPSEWVLCKPARKTEKRKKKLFVKDGHYVHRNCDVQWFEKLLKTGIVYSKGCEETEKSCIAIISNGGCLMDLDLPEWKPQIKLHRFPKTRWHEEKNEIKRTDVVTSRGSTRNTPHYQPGGMGKNILNFSEYF</sequence>
<name>A0A6A5G525_CAERE</name>
<evidence type="ECO:0000313" key="3">
    <source>
        <dbReference type="Proteomes" id="UP000483820"/>
    </source>
</evidence>
<feature type="region of interest" description="Disordered" evidence="1">
    <location>
        <begin position="1"/>
        <end position="29"/>
    </location>
</feature>
<protein>
    <submittedName>
        <fullName evidence="2">Uncharacterized protein</fullName>
    </submittedName>
</protein>
<dbReference type="CTD" id="9813692"/>
<comment type="caution">
    <text evidence="2">The sequence shown here is derived from an EMBL/GenBank/DDBJ whole genome shotgun (WGS) entry which is preliminary data.</text>
</comment>